<dbReference type="InterPro" id="IPR050645">
    <property type="entry name" value="Histidine_acid_phosphatase"/>
</dbReference>
<dbReference type="WBParaSite" id="Pan_g9737.t1">
    <property type="protein sequence ID" value="Pan_g9737.t1"/>
    <property type="gene ID" value="Pan_g9737"/>
</dbReference>
<feature type="chain" id="PRO_5029017818" evidence="3">
    <location>
        <begin position="21"/>
        <end position="387"/>
    </location>
</feature>
<reference evidence="5" key="2">
    <citation type="submission" date="2020-10" db="UniProtKB">
        <authorList>
            <consortium name="WormBaseParasite"/>
        </authorList>
    </citation>
    <scope>IDENTIFICATION</scope>
</reference>
<name>A0A7E4WDS5_PANRE</name>
<protein>
    <submittedName>
        <fullName evidence="5">Acid phosphatase</fullName>
    </submittedName>
</protein>
<dbReference type="SUPFAM" id="SSF53254">
    <property type="entry name" value="Phosphoglycerate mutase-like"/>
    <property type="match status" value="1"/>
</dbReference>
<dbReference type="PANTHER" id="PTHR11567:SF210">
    <property type="entry name" value="ACID PHOSPHATASE 5-RELATED"/>
    <property type="match status" value="1"/>
</dbReference>
<evidence type="ECO:0000313" key="5">
    <source>
        <dbReference type="WBParaSite" id="Pan_g9737.t1"/>
    </source>
</evidence>
<dbReference type="Proteomes" id="UP000492821">
    <property type="component" value="Unassembled WGS sequence"/>
</dbReference>
<dbReference type="PROSITE" id="PS00778">
    <property type="entry name" value="HIS_ACID_PHOSPHAT_2"/>
    <property type="match status" value="1"/>
</dbReference>
<dbReference type="Gene3D" id="3.40.50.1240">
    <property type="entry name" value="Phosphoglycerate mutase-like"/>
    <property type="match status" value="1"/>
</dbReference>
<organism evidence="4 5">
    <name type="scientific">Panagrellus redivivus</name>
    <name type="common">Microworm</name>
    <dbReference type="NCBI Taxonomy" id="6233"/>
    <lineage>
        <taxon>Eukaryota</taxon>
        <taxon>Metazoa</taxon>
        <taxon>Ecdysozoa</taxon>
        <taxon>Nematoda</taxon>
        <taxon>Chromadorea</taxon>
        <taxon>Rhabditida</taxon>
        <taxon>Tylenchina</taxon>
        <taxon>Panagrolaimomorpha</taxon>
        <taxon>Panagrolaimoidea</taxon>
        <taxon>Panagrolaimidae</taxon>
        <taxon>Panagrellus</taxon>
    </lineage>
</organism>
<dbReference type="Pfam" id="PF00328">
    <property type="entry name" value="His_Phos_2"/>
    <property type="match status" value="1"/>
</dbReference>
<dbReference type="InterPro" id="IPR000560">
    <property type="entry name" value="His_Pase_clade-2"/>
</dbReference>
<comment type="similarity">
    <text evidence="2">Belongs to the histidine acid phosphatase family.</text>
</comment>
<dbReference type="InterPro" id="IPR029033">
    <property type="entry name" value="His_PPase_superfam"/>
</dbReference>
<sequence>MLVIGVIVAVVAACGGLARADDGDKLIHVDTVYRHGDRAPLSTYRNDPYGDDAWPQGRGQLSVLGMSQHYLQGLRVRDRYIRDLKFLKPNYAHQQVAARSTDTDRTLTSAYSQLAAIYSGSDNGFPSTQNGWPTHWVPVPVHTVDISTEHLLDADVQCPRMDQKKKEAVQNPVYQAFMDQHAFMFKTISANAGQAITEINGLRGFYDVIFCERYNNKTLPAWITDELYEEIATVALTADNYIFGSAGFDRDEELEMIRLRTGVLIEHICSQFQNSANRGGDYTMTMYSAHDTTVGGILRSIGAKEAVIGIGMPEYASLVAFELWQTSSNDHYVKVYYVDNAYSPFRDITQYIGGCGGNSKCPLDTFITRSKPYRATDNEILDLCKAK</sequence>
<reference evidence="4" key="1">
    <citation type="journal article" date="2013" name="Genetics">
        <title>The draft genome and transcriptome of Panagrellus redivivus are shaped by the harsh demands of a free-living lifestyle.</title>
        <authorList>
            <person name="Srinivasan J."/>
            <person name="Dillman A.R."/>
            <person name="Macchietto M.G."/>
            <person name="Heikkinen L."/>
            <person name="Lakso M."/>
            <person name="Fracchia K.M."/>
            <person name="Antoshechkin I."/>
            <person name="Mortazavi A."/>
            <person name="Wong G."/>
            <person name="Sternberg P.W."/>
        </authorList>
    </citation>
    <scope>NUCLEOTIDE SEQUENCE [LARGE SCALE GENOMIC DNA]</scope>
    <source>
        <strain evidence="4">MT8872</strain>
    </source>
</reference>
<keyword evidence="3" id="KW-0732">Signal</keyword>
<evidence type="ECO:0000256" key="1">
    <source>
        <dbReference type="ARBA" id="ARBA00000032"/>
    </source>
</evidence>
<keyword evidence="4" id="KW-1185">Reference proteome</keyword>
<dbReference type="GO" id="GO:0003993">
    <property type="term" value="F:acid phosphatase activity"/>
    <property type="evidence" value="ECO:0007669"/>
    <property type="project" value="UniProtKB-EC"/>
</dbReference>
<dbReference type="CDD" id="cd07061">
    <property type="entry name" value="HP_HAP_like"/>
    <property type="match status" value="1"/>
</dbReference>
<dbReference type="PANTHER" id="PTHR11567">
    <property type="entry name" value="ACID PHOSPHATASE-RELATED"/>
    <property type="match status" value="1"/>
</dbReference>
<comment type="catalytic activity">
    <reaction evidence="1">
        <text>a phosphate monoester + H2O = an alcohol + phosphate</text>
        <dbReference type="Rhea" id="RHEA:15017"/>
        <dbReference type="ChEBI" id="CHEBI:15377"/>
        <dbReference type="ChEBI" id="CHEBI:30879"/>
        <dbReference type="ChEBI" id="CHEBI:43474"/>
        <dbReference type="ChEBI" id="CHEBI:67140"/>
        <dbReference type="EC" id="3.1.3.2"/>
    </reaction>
</comment>
<evidence type="ECO:0000256" key="2">
    <source>
        <dbReference type="ARBA" id="ARBA00005375"/>
    </source>
</evidence>
<feature type="signal peptide" evidence="3">
    <location>
        <begin position="1"/>
        <end position="20"/>
    </location>
</feature>
<dbReference type="InterPro" id="IPR033379">
    <property type="entry name" value="Acid_Pase_AS"/>
</dbReference>
<dbReference type="AlphaFoldDB" id="A0A7E4WDS5"/>
<evidence type="ECO:0000313" key="4">
    <source>
        <dbReference type="Proteomes" id="UP000492821"/>
    </source>
</evidence>
<dbReference type="PROSITE" id="PS00616">
    <property type="entry name" value="HIS_ACID_PHOSPHAT_1"/>
    <property type="match status" value="1"/>
</dbReference>
<evidence type="ECO:0000256" key="3">
    <source>
        <dbReference type="SAM" id="SignalP"/>
    </source>
</evidence>
<accession>A0A7E4WDS5</accession>
<proteinExistence type="inferred from homology"/>